<dbReference type="AlphaFoldDB" id="A0A1Q9D8X9"/>
<gene>
    <name evidence="2" type="ORF">AK812_SmicGene26631</name>
</gene>
<protein>
    <submittedName>
        <fullName evidence="2">Uncharacterized protein</fullName>
    </submittedName>
</protein>
<evidence type="ECO:0000256" key="1">
    <source>
        <dbReference type="SAM" id="MobiDB-lite"/>
    </source>
</evidence>
<accession>A0A1Q9D8X9</accession>
<keyword evidence="3" id="KW-1185">Reference proteome</keyword>
<evidence type="ECO:0000313" key="2">
    <source>
        <dbReference type="EMBL" id="OLP91645.1"/>
    </source>
</evidence>
<feature type="region of interest" description="Disordered" evidence="1">
    <location>
        <begin position="38"/>
        <end position="60"/>
    </location>
</feature>
<organism evidence="2 3">
    <name type="scientific">Symbiodinium microadriaticum</name>
    <name type="common">Dinoflagellate</name>
    <name type="synonym">Zooxanthella microadriatica</name>
    <dbReference type="NCBI Taxonomy" id="2951"/>
    <lineage>
        <taxon>Eukaryota</taxon>
        <taxon>Sar</taxon>
        <taxon>Alveolata</taxon>
        <taxon>Dinophyceae</taxon>
        <taxon>Suessiales</taxon>
        <taxon>Symbiodiniaceae</taxon>
        <taxon>Symbiodinium</taxon>
    </lineage>
</organism>
<sequence length="148" mass="16575">MTSMEILDHFFYTGLTRLSHILGLRDFTDQDALTGQKADIDHEDNFGKRRSRRRSQSQPATSGGVIYLELDVERQVVHAASIVAASLETGLHGTKGETLKGLLDMRMKVGMSLLELFPGAGWEAIEWEPEMNFIGDVMKKWTAQVGQH</sequence>
<dbReference type="OrthoDB" id="10530848at2759"/>
<comment type="caution">
    <text evidence="2">The sequence shown here is derived from an EMBL/GenBank/DDBJ whole genome shotgun (WGS) entry which is preliminary data.</text>
</comment>
<evidence type="ECO:0000313" key="3">
    <source>
        <dbReference type="Proteomes" id="UP000186817"/>
    </source>
</evidence>
<reference evidence="2 3" key="1">
    <citation type="submission" date="2016-02" db="EMBL/GenBank/DDBJ databases">
        <title>Genome analysis of coral dinoflagellate symbionts highlights evolutionary adaptations to a symbiotic lifestyle.</title>
        <authorList>
            <person name="Aranda M."/>
            <person name="Li Y."/>
            <person name="Liew Y.J."/>
            <person name="Baumgarten S."/>
            <person name="Simakov O."/>
            <person name="Wilson M."/>
            <person name="Piel J."/>
            <person name="Ashoor H."/>
            <person name="Bougouffa S."/>
            <person name="Bajic V.B."/>
            <person name="Ryu T."/>
            <person name="Ravasi T."/>
            <person name="Bayer T."/>
            <person name="Micklem G."/>
            <person name="Kim H."/>
            <person name="Bhak J."/>
            <person name="Lajeunesse T.C."/>
            <person name="Voolstra C.R."/>
        </authorList>
    </citation>
    <scope>NUCLEOTIDE SEQUENCE [LARGE SCALE GENOMIC DNA]</scope>
    <source>
        <strain evidence="2 3">CCMP2467</strain>
    </source>
</reference>
<feature type="compositionally biased region" description="Basic and acidic residues" evidence="1">
    <location>
        <begin position="38"/>
        <end position="47"/>
    </location>
</feature>
<dbReference type="Proteomes" id="UP000186817">
    <property type="component" value="Unassembled WGS sequence"/>
</dbReference>
<dbReference type="EMBL" id="LSRX01000655">
    <property type="protein sequence ID" value="OLP91645.1"/>
    <property type="molecule type" value="Genomic_DNA"/>
</dbReference>
<proteinExistence type="predicted"/>
<name>A0A1Q9D8X9_SYMMI</name>